<keyword evidence="1" id="KW-1133">Transmembrane helix</keyword>
<organism evidence="2 3">
    <name type="scientific">Hydrogenophaga defluvii</name>
    <dbReference type="NCBI Taxonomy" id="249410"/>
    <lineage>
        <taxon>Bacteria</taxon>
        <taxon>Pseudomonadati</taxon>
        <taxon>Pseudomonadota</taxon>
        <taxon>Betaproteobacteria</taxon>
        <taxon>Burkholderiales</taxon>
        <taxon>Comamonadaceae</taxon>
        <taxon>Hydrogenophaga</taxon>
    </lineage>
</organism>
<feature type="transmembrane region" description="Helical" evidence="1">
    <location>
        <begin position="21"/>
        <end position="39"/>
    </location>
</feature>
<keyword evidence="3" id="KW-1185">Reference proteome</keyword>
<evidence type="ECO:0000313" key="3">
    <source>
        <dbReference type="Proteomes" id="UP001596457"/>
    </source>
</evidence>
<name>A0ABW2SF85_9BURK</name>
<sequence>MDTNTPKFPVDAAARRQVASVFAIALLMATMCIAFWVAWPEQTNWVIRMAGVGMLVMAVLLGVVWASPSLHEKLNKL</sequence>
<dbReference type="Proteomes" id="UP001596457">
    <property type="component" value="Unassembled WGS sequence"/>
</dbReference>
<comment type="caution">
    <text evidence="2">The sequence shown here is derived from an EMBL/GenBank/DDBJ whole genome shotgun (WGS) entry which is preliminary data.</text>
</comment>
<protein>
    <submittedName>
        <fullName evidence="2">Uncharacterized protein</fullName>
    </submittedName>
</protein>
<keyword evidence="1" id="KW-0812">Transmembrane</keyword>
<dbReference type="RefSeq" id="WP_382202752.1">
    <property type="nucleotide sequence ID" value="NZ_JBHTBZ010000051.1"/>
</dbReference>
<dbReference type="EMBL" id="JBHTBZ010000051">
    <property type="protein sequence ID" value="MFC7462057.1"/>
    <property type="molecule type" value="Genomic_DNA"/>
</dbReference>
<gene>
    <name evidence="2" type="ORF">ACFQU0_16635</name>
</gene>
<reference evidence="3" key="1">
    <citation type="journal article" date="2019" name="Int. J. Syst. Evol. Microbiol.">
        <title>The Global Catalogue of Microorganisms (GCM) 10K type strain sequencing project: providing services to taxonomists for standard genome sequencing and annotation.</title>
        <authorList>
            <consortium name="The Broad Institute Genomics Platform"/>
            <consortium name="The Broad Institute Genome Sequencing Center for Infectious Disease"/>
            <person name="Wu L."/>
            <person name="Ma J."/>
        </authorList>
    </citation>
    <scope>NUCLEOTIDE SEQUENCE [LARGE SCALE GENOMIC DNA]</scope>
    <source>
        <strain evidence="3">CCUG 53903</strain>
    </source>
</reference>
<evidence type="ECO:0000256" key="1">
    <source>
        <dbReference type="SAM" id="Phobius"/>
    </source>
</evidence>
<feature type="transmembrane region" description="Helical" evidence="1">
    <location>
        <begin position="45"/>
        <end position="66"/>
    </location>
</feature>
<proteinExistence type="predicted"/>
<accession>A0ABW2SF85</accession>
<evidence type="ECO:0000313" key="2">
    <source>
        <dbReference type="EMBL" id="MFC7462057.1"/>
    </source>
</evidence>
<keyword evidence="1" id="KW-0472">Membrane</keyword>